<gene>
    <name evidence="3" type="ORF">ACHAWO_012421</name>
</gene>
<keyword evidence="2" id="KW-0732">Signal</keyword>
<dbReference type="AlphaFoldDB" id="A0ABD3NBY8"/>
<feature type="compositionally biased region" description="Basic and acidic residues" evidence="1">
    <location>
        <begin position="37"/>
        <end position="51"/>
    </location>
</feature>
<evidence type="ECO:0000256" key="2">
    <source>
        <dbReference type="SAM" id="SignalP"/>
    </source>
</evidence>
<organism evidence="3 4">
    <name type="scientific">Cyclotella atomus</name>
    <dbReference type="NCBI Taxonomy" id="382360"/>
    <lineage>
        <taxon>Eukaryota</taxon>
        <taxon>Sar</taxon>
        <taxon>Stramenopiles</taxon>
        <taxon>Ochrophyta</taxon>
        <taxon>Bacillariophyta</taxon>
        <taxon>Coscinodiscophyceae</taxon>
        <taxon>Thalassiosirophycidae</taxon>
        <taxon>Stephanodiscales</taxon>
        <taxon>Stephanodiscaceae</taxon>
        <taxon>Cyclotella</taxon>
    </lineage>
</organism>
<evidence type="ECO:0000256" key="1">
    <source>
        <dbReference type="SAM" id="MobiDB-lite"/>
    </source>
</evidence>
<evidence type="ECO:0000313" key="4">
    <source>
        <dbReference type="Proteomes" id="UP001530400"/>
    </source>
</evidence>
<proteinExistence type="predicted"/>
<dbReference type="EMBL" id="JALLPJ020001229">
    <property type="protein sequence ID" value="KAL3773545.1"/>
    <property type="molecule type" value="Genomic_DNA"/>
</dbReference>
<feature type="chain" id="PRO_5044769127" evidence="2">
    <location>
        <begin position="21"/>
        <end position="161"/>
    </location>
</feature>
<evidence type="ECO:0000313" key="3">
    <source>
        <dbReference type="EMBL" id="KAL3773545.1"/>
    </source>
</evidence>
<dbReference type="Proteomes" id="UP001530400">
    <property type="component" value="Unassembled WGS sequence"/>
</dbReference>
<reference evidence="3 4" key="1">
    <citation type="submission" date="2024-10" db="EMBL/GenBank/DDBJ databases">
        <title>Updated reference genomes for cyclostephanoid diatoms.</title>
        <authorList>
            <person name="Roberts W.R."/>
            <person name="Alverson A.J."/>
        </authorList>
    </citation>
    <scope>NUCLEOTIDE SEQUENCE [LARGE SCALE GENOMIC DNA]</scope>
    <source>
        <strain evidence="3 4">AJA010-31</strain>
    </source>
</reference>
<feature type="signal peptide" evidence="2">
    <location>
        <begin position="1"/>
        <end position="20"/>
    </location>
</feature>
<comment type="caution">
    <text evidence="3">The sequence shown here is derived from an EMBL/GenBank/DDBJ whole genome shotgun (WGS) entry which is preliminary data.</text>
</comment>
<feature type="region of interest" description="Disordered" evidence="1">
    <location>
        <begin position="31"/>
        <end position="66"/>
    </location>
</feature>
<name>A0ABD3NBY8_9STRA</name>
<keyword evidence="4" id="KW-1185">Reference proteome</keyword>
<protein>
    <submittedName>
        <fullName evidence="3">Uncharacterized protein</fullName>
    </submittedName>
</protein>
<sequence>MKSELYFLAKAALVLTVVDAFIPRAETFVKNHKHKHDQHDSPRKSDHEHPPFHPHPPHYPQPQPYPYSTEINMGLFDLNPFHGGGSGASKAALDEQWEAQQAILRERRGHTAADKAVVNKTKSTAAAAKNIEIADVRDDADHEHKKSLADLFFGVKKFDRN</sequence>
<accession>A0ABD3NBY8</accession>
<feature type="compositionally biased region" description="Pro residues" evidence="1">
    <location>
        <begin position="53"/>
        <end position="65"/>
    </location>
</feature>